<keyword evidence="3" id="KW-0677">Repeat</keyword>
<dbReference type="InterPro" id="IPR036322">
    <property type="entry name" value="WD40_repeat_dom_sf"/>
</dbReference>
<keyword evidence="8" id="KW-1185">Reference proteome</keyword>
<sequence length="389" mass="42337">MEQINVAQAECKQLTLRLSKAKQQSRDATLQLLASNCRQRLDGTGLNFSEYRTLKGHFDKVADVAWVPDNRHVVSASQDGFLLVWDSITGFKSQLIELDDPWVMCCDVSRDSRLVATGGLENACIVYKLGLDQGDAQSQSEKSILAIFKGHREYISGLSFLSGSSSQIVTCSGDKSSILWDTTKGGQVGTYYGHLGDVLSLSVNKQDPNGFVTCSCDRMALVWDARIPTSVRKFSVSNVCDASAVQFFPDGHSFACGSDDGTIKMFDMRSDGEIAEYGTSEIRKYKLKASRMYPTAASTTSGLMGSAQASMEASIDNPGVVSIDFSRSGRLLFTSYGELNSVIVRDTITGEIIGSLEGHRECINRIKVSDDGLGIATASRDHTVKIWSC</sequence>
<feature type="coiled-coil region" evidence="6">
    <location>
        <begin position="4"/>
        <end position="31"/>
    </location>
</feature>
<reference evidence="7" key="1">
    <citation type="submission" date="2020-10" db="EMBL/GenBank/DDBJ databases">
        <authorList>
            <person name="Roach M.J.R."/>
        </authorList>
    </citation>
    <scope>NUCLEOTIDE SEQUENCE</scope>
    <source>
        <strain evidence="7">CBS 1945</strain>
    </source>
</reference>
<evidence type="ECO:0000256" key="3">
    <source>
        <dbReference type="ARBA" id="ARBA00022737"/>
    </source>
</evidence>
<dbReference type="InterPro" id="IPR020472">
    <property type="entry name" value="WD40_PAC1"/>
</dbReference>
<dbReference type="PANTHER" id="PTHR19850">
    <property type="entry name" value="GUANINE NUCLEOTIDE-BINDING PROTEIN BETA G PROTEIN BETA"/>
    <property type="match status" value="1"/>
</dbReference>
<name>A0A875RV40_EENNA</name>
<dbReference type="RefSeq" id="XP_038778772.1">
    <property type="nucleotide sequence ID" value="XM_038922844.1"/>
</dbReference>
<dbReference type="PIRSF" id="PIRSF002394">
    <property type="entry name" value="GN-bd_beta"/>
    <property type="match status" value="1"/>
</dbReference>
<evidence type="ECO:0000256" key="6">
    <source>
        <dbReference type="SAM" id="Coils"/>
    </source>
</evidence>
<accession>A0A875RV40</accession>
<evidence type="ECO:0000256" key="5">
    <source>
        <dbReference type="PROSITE-ProRule" id="PRU00221"/>
    </source>
</evidence>
<dbReference type="SMART" id="SM00320">
    <property type="entry name" value="WD40"/>
    <property type="match status" value="7"/>
</dbReference>
<dbReference type="InterPro" id="IPR001680">
    <property type="entry name" value="WD40_rpt"/>
</dbReference>
<dbReference type="OrthoDB" id="10255630at2759"/>
<dbReference type="InterPro" id="IPR015943">
    <property type="entry name" value="WD40/YVTN_repeat-like_dom_sf"/>
</dbReference>
<dbReference type="PROSITE" id="PS50294">
    <property type="entry name" value="WD_REPEATS_REGION"/>
    <property type="match status" value="2"/>
</dbReference>
<dbReference type="GO" id="GO:0007165">
    <property type="term" value="P:signal transduction"/>
    <property type="evidence" value="ECO:0007669"/>
    <property type="project" value="UniProtKB-KW"/>
</dbReference>
<keyword evidence="2 5" id="KW-0853">WD repeat</keyword>
<dbReference type="Proteomes" id="UP000662931">
    <property type="component" value="Chromosome 2"/>
</dbReference>
<evidence type="ECO:0000256" key="4">
    <source>
        <dbReference type="ARBA" id="ARBA00023224"/>
    </source>
</evidence>
<dbReference type="PRINTS" id="PR00320">
    <property type="entry name" value="GPROTEINBRPT"/>
</dbReference>
<keyword evidence="6" id="KW-0175">Coiled coil</keyword>
<evidence type="ECO:0000256" key="1">
    <source>
        <dbReference type="ARBA" id="ARBA00009768"/>
    </source>
</evidence>
<feature type="repeat" description="WD" evidence="5">
    <location>
        <begin position="54"/>
        <end position="86"/>
    </location>
</feature>
<organism evidence="7 8">
    <name type="scientific">Eeniella nana</name>
    <name type="common">Yeast</name>
    <name type="synonym">Brettanomyces nanus</name>
    <dbReference type="NCBI Taxonomy" id="13502"/>
    <lineage>
        <taxon>Eukaryota</taxon>
        <taxon>Fungi</taxon>
        <taxon>Dikarya</taxon>
        <taxon>Ascomycota</taxon>
        <taxon>Saccharomycotina</taxon>
        <taxon>Pichiomycetes</taxon>
        <taxon>Pichiales</taxon>
        <taxon>Pichiaceae</taxon>
        <taxon>Brettanomyces</taxon>
    </lineage>
</organism>
<feature type="repeat" description="WD" evidence="5">
    <location>
        <begin position="356"/>
        <end position="389"/>
    </location>
</feature>
<dbReference type="Gene3D" id="2.130.10.10">
    <property type="entry name" value="YVTN repeat-like/Quinoprotein amine dehydrogenase"/>
    <property type="match status" value="1"/>
</dbReference>
<evidence type="ECO:0000313" key="8">
    <source>
        <dbReference type="Proteomes" id="UP000662931"/>
    </source>
</evidence>
<dbReference type="KEGG" id="bnn:FOA43_002557"/>
<dbReference type="GeneID" id="62195958"/>
<dbReference type="Pfam" id="PF00400">
    <property type="entry name" value="WD40"/>
    <property type="match status" value="1"/>
</dbReference>
<dbReference type="InterPro" id="IPR016346">
    <property type="entry name" value="G-protein_beta_1-5"/>
</dbReference>
<dbReference type="EMBL" id="CP064813">
    <property type="protein sequence ID" value="QPG75207.1"/>
    <property type="molecule type" value="Genomic_DNA"/>
</dbReference>
<comment type="similarity">
    <text evidence="1">Belongs to the WD repeat G protein beta family.</text>
</comment>
<dbReference type="SUPFAM" id="SSF50978">
    <property type="entry name" value="WD40 repeat-like"/>
    <property type="match status" value="1"/>
</dbReference>
<feature type="repeat" description="WD" evidence="5">
    <location>
        <begin position="148"/>
        <end position="190"/>
    </location>
</feature>
<proteinExistence type="inferred from homology"/>
<dbReference type="AlphaFoldDB" id="A0A875RV40"/>
<gene>
    <name evidence="7" type="ORF">FOA43_002557</name>
</gene>
<dbReference type="Pfam" id="PF25391">
    <property type="entry name" value="WD40_Gbeta"/>
    <property type="match status" value="1"/>
</dbReference>
<protein>
    <submittedName>
        <fullName evidence="7">Uncharacterized protein</fullName>
    </submittedName>
</protein>
<evidence type="ECO:0000313" key="7">
    <source>
        <dbReference type="EMBL" id="QPG75207.1"/>
    </source>
</evidence>
<keyword evidence="4" id="KW-0807">Transducer</keyword>
<dbReference type="CDD" id="cd00200">
    <property type="entry name" value="WD40"/>
    <property type="match status" value="1"/>
</dbReference>
<dbReference type="InterPro" id="IPR001632">
    <property type="entry name" value="WD40_G-protein_beta-like"/>
</dbReference>
<dbReference type="PRINTS" id="PR00319">
    <property type="entry name" value="GPROTEINB"/>
</dbReference>
<evidence type="ECO:0000256" key="2">
    <source>
        <dbReference type="ARBA" id="ARBA00022574"/>
    </source>
</evidence>
<feature type="repeat" description="WD" evidence="5">
    <location>
        <begin position="244"/>
        <end position="276"/>
    </location>
</feature>
<dbReference type="PROSITE" id="PS50082">
    <property type="entry name" value="WD_REPEATS_2"/>
    <property type="match status" value="4"/>
</dbReference>